<comment type="function">
    <text evidence="4">Binds to the 23S rRNA.</text>
</comment>
<dbReference type="AlphaFoldDB" id="A0A395LWD0"/>
<organism evidence="8 9">
    <name type="scientific">Candidatus Thermochlorobacter aerophilus</name>
    <dbReference type="NCBI Taxonomy" id="1868324"/>
    <lineage>
        <taxon>Bacteria</taxon>
        <taxon>Pseudomonadati</taxon>
        <taxon>Chlorobiota</taxon>
        <taxon>Chlorobiia</taxon>
        <taxon>Chlorobiales</taxon>
        <taxon>Candidatus Thermochlorobacteriaceae</taxon>
        <taxon>Candidatus Thermochlorobacter</taxon>
    </lineage>
</organism>
<evidence type="ECO:0000313" key="9">
    <source>
        <dbReference type="Proteomes" id="UP000266389"/>
    </source>
</evidence>
<accession>A0A395LWD0</accession>
<dbReference type="InterPro" id="IPR001196">
    <property type="entry name" value="Ribosomal_uL15_CS"/>
</dbReference>
<gene>
    <name evidence="4" type="primary">rplO</name>
    <name evidence="8" type="ORF">D0433_13055</name>
</gene>
<dbReference type="PANTHER" id="PTHR12934:SF11">
    <property type="entry name" value="LARGE RIBOSOMAL SUBUNIT PROTEIN UL15M"/>
    <property type="match status" value="1"/>
</dbReference>
<evidence type="ECO:0000256" key="6">
    <source>
        <dbReference type="SAM" id="MobiDB-lite"/>
    </source>
</evidence>
<dbReference type="Pfam" id="PF00828">
    <property type="entry name" value="Ribosomal_L27A"/>
    <property type="match status" value="1"/>
</dbReference>
<comment type="subunit">
    <text evidence="4">Part of the 50S ribosomal subunit.</text>
</comment>
<dbReference type="Proteomes" id="UP000266389">
    <property type="component" value="Unassembled WGS sequence"/>
</dbReference>
<proteinExistence type="inferred from homology"/>
<name>A0A395LWD0_9BACT</name>
<comment type="similarity">
    <text evidence="1 4 5">Belongs to the universal ribosomal protein uL15 family.</text>
</comment>
<dbReference type="NCBIfam" id="TIGR01071">
    <property type="entry name" value="rplO_bact"/>
    <property type="match status" value="1"/>
</dbReference>
<keyword evidence="3 4" id="KW-0687">Ribonucleoprotein</keyword>
<evidence type="ECO:0000256" key="4">
    <source>
        <dbReference type="HAMAP-Rule" id="MF_01341"/>
    </source>
</evidence>
<dbReference type="InterPro" id="IPR036227">
    <property type="entry name" value="Ribosomal_uL15/eL18_sf"/>
</dbReference>
<evidence type="ECO:0000256" key="2">
    <source>
        <dbReference type="ARBA" id="ARBA00022980"/>
    </source>
</evidence>
<dbReference type="PROSITE" id="PS00475">
    <property type="entry name" value="RIBOSOMAL_L15"/>
    <property type="match status" value="1"/>
</dbReference>
<reference evidence="8 9" key="1">
    <citation type="journal article" date="2011" name="ISME J.">
        <title>Community ecology of hot spring cyanobacterial mats: predominant populations and their functional potential.</title>
        <authorList>
            <person name="Klatt C.G."/>
            <person name="Wood J.M."/>
            <person name="Rusch D.B."/>
            <person name="Bateson M.M."/>
            <person name="Hamamura N."/>
            <person name="Heidelberg J.F."/>
            <person name="Grossman A.R."/>
            <person name="Bhaya D."/>
            <person name="Cohan F.M."/>
            <person name="Kuhl M."/>
            <person name="Bryant D.A."/>
            <person name="Ward D.M."/>
        </authorList>
    </citation>
    <scope>NUCLEOTIDE SEQUENCE [LARGE SCALE GENOMIC DNA]</scope>
    <source>
        <strain evidence="8">OS</strain>
    </source>
</reference>
<dbReference type="Gene3D" id="3.100.10.10">
    <property type="match status" value="1"/>
</dbReference>
<dbReference type="GO" id="GO:0006412">
    <property type="term" value="P:translation"/>
    <property type="evidence" value="ECO:0007669"/>
    <property type="project" value="UniProtKB-UniRule"/>
</dbReference>
<evidence type="ECO:0000313" key="8">
    <source>
        <dbReference type="EMBL" id="RFM22965.1"/>
    </source>
</evidence>
<dbReference type="GO" id="GO:0003735">
    <property type="term" value="F:structural constituent of ribosome"/>
    <property type="evidence" value="ECO:0007669"/>
    <property type="project" value="InterPro"/>
</dbReference>
<keyword evidence="4" id="KW-0694">RNA-binding</keyword>
<evidence type="ECO:0000256" key="3">
    <source>
        <dbReference type="ARBA" id="ARBA00023274"/>
    </source>
</evidence>
<dbReference type="HAMAP" id="MF_01341">
    <property type="entry name" value="Ribosomal_uL15"/>
    <property type="match status" value="1"/>
</dbReference>
<comment type="caution">
    <text evidence="8">The sequence shown here is derived from an EMBL/GenBank/DDBJ whole genome shotgun (WGS) entry which is preliminary data.</text>
</comment>
<keyword evidence="4" id="KW-0699">rRNA-binding</keyword>
<protein>
    <recommendedName>
        <fullName evidence="4">Large ribosomal subunit protein uL15</fullName>
    </recommendedName>
</protein>
<dbReference type="SUPFAM" id="SSF52080">
    <property type="entry name" value="Ribosomal proteins L15p and L18e"/>
    <property type="match status" value="1"/>
</dbReference>
<feature type="domain" description="Large ribosomal subunit protein uL15/eL18" evidence="7">
    <location>
        <begin position="75"/>
        <end position="146"/>
    </location>
</feature>
<keyword evidence="2 4" id="KW-0689">Ribosomal protein</keyword>
<sequence length="195" mass="21242">MNLSTLRPAVGSRKARKRVGRGPGSGHGTTAGRGTKGHKSRSGYTHSFKEGGQMPLVRRLPKFGFTKPNREEFEIINVGQLEEWVKKGKLTTEVTLEALVRVGVPARRHRVKILGDGELTTALNVTAHAFSASAKEKIEKAGGSITLATRTLEEAERMEKTKPLQEALITPKKPVEEIKQAAKAARRAAQAMAKK</sequence>
<dbReference type="InterPro" id="IPR030878">
    <property type="entry name" value="Ribosomal_uL15"/>
</dbReference>
<evidence type="ECO:0000259" key="7">
    <source>
        <dbReference type="Pfam" id="PF00828"/>
    </source>
</evidence>
<evidence type="ECO:0000256" key="1">
    <source>
        <dbReference type="ARBA" id="ARBA00007320"/>
    </source>
</evidence>
<evidence type="ECO:0000256" key="5">
    <source>
        <dbReference type="RuleBase" id="RU003888"/>
    </source>
</evidence>
<dbReference type="GO" id="GO:0019843">
    <property type="term" value="F:rRNA binding"/>
    <property type="evidence" value="ECO:0007669"/>
    <property type="project" value="UniProtKB-UniRule"/>
</dbReference>
<dbReference type="GO" id="GO:0022625">
    <property type="term" value="C:cytosolic large ribosomal subunit"/>
    <property type="evidence" value="ECO:0007669"/>
    <property type="project" value="TreeGrafter"/>
</dbReference>
<dbReference type="InterPro" id="IPR021131">
    <property type="entry name" value="Ribosomal_uL15/eL18"/>
</dbReference>
<feature type="region of interest" description="Disordered" evidence="6">
    <location>
        <begin position="1"/>
        <end position="51"/>
    </location>
</feature>
<dbReference type="PANTHER" id="PTHR12934">
    <property type="entry name" value="50S RIBOSOMAL PROTEIN L15"/>
    <property type="match status" value="1"/>
</dbReference>
<dbReference type="EMBL" id="PHFL01000071">
    <property type="protein sequence ID" value="RFM22965.1"/>
    <property type="molecule type" value="Genomic_DNA"/>
</dbReference>
<dbReference type="InterPro" id="IPR005749">
    <property type="entry name" value="Ribosomal_uL15_bac-type"/>
</dbReference>
<feature type="compositionally biased region" description="Gly residues" evidence="6">
    <location>
        <begin position="21"/>
        <end position="31"/>
    </location>
</feature>